<dbReference type="SUPFAM" id="SSF53474">
    <property type="entry name" value="alpha/beta-Hydrolases"/>
    <property type="match status" value="1"/>
</dbReference>
<accession>A0ABU7SWV2</accession>
<evidence type="ECO:0000313" key="3">
    <source>
        <dbReference type="EMBL" id="MEE6714811.1"/>
    </source>
</evidence>
<sequence>MPTMKKMLQVGAPVALTTTTAVISALLYQYAFKRADKTVMTTPLPPDSPYYDADQWFLNTPKEKWWLNHDDPDQEIQAFYLPAAQPSKKAVIISHGYKGQARKMAASARLFWEDGYNVLMPDNRSHGGSAGKYINFGLLDRLDYLDWINQVIGRLGPDCEIVLFGISMGGATVMMVSGEELPHQVKAIIEDCGYSSVEEELTYQMRSQFHLPKWPFWPIISGINRITLGLSLADSVTSISQLKKNTRPIFFIHGTADTYVPTSMCIDCFNATSAPKDMWLVPGATHANSFATAPQEYAARVKRFLAQYVPSEQSPALPSAQSSLLRSSSQPGPAQPTPAS</sequence>
<proteinExistence type="predicted"/>
<dbReference type="PANTHER" id="PTHR43358">
    <property type="entry name" value="ALPHA/BETA-HYDROLASE"/>
    <property type="match status" value="1"/>
</dbReference>
<keyword evidence="4" id="KW-1185">Reference proteome</keyword>
<dbReference type="PANTHER" id="PTHR43358:SF4">
    <property type="entry name" value="ALPHA_BETA HYDROLASE FOLD-1 DOMAIN-CONTAINING PROTEIN"/>
    <property type="match status" value="1"/>
</dbReference>
<feature type="compositionally biased region" description="Low complexity" evidence="1">
    <location>
        <begin position="314"/>
        <end position="331"/>
    </location>
</feature>
<gene>
    <name evidence="3" type="ORF">PS435_02970</name>
</gene>
<reference evidence="3 4" key="1">
    <citation type="submission" date="2023-02" db="EMBL/GenBank/DDBJ databases">
        <title>The predominant lactic acid bacteria and yeasts involved in the spontaneous fermentation of millet during the production of the traditional porridge Hausa koko in Ghana.</title>
        <authorList>
            <person name="Atter A."/>
            <person name="Diaz M."/>
        </authorList>
    </citation>
    <scope>NUCLEOTIDE SEQUENCE [LARGE SCALE GENOMIC DNA]</scope>
    <source>
        <strain evidence="3 4">FI11640</strain>
    </source>
</reference>
<keyword evidence="3" id="KW-0378">Hydrolase</keyword>
<dbReference type="EMBL" id="JAQSGK010000004">
    <property type="protein sequence ID" value="MEE6714811.1"/>
    <property type="molecule type" value="Genomic_DNA"/>
</dbReference>
<dbReference type="RefSeq" id="WP_063516822.1">
    <property type="nucleotide sequence ID" value="NZ_BJTX01000018.1"/>
</dbReference>
<feature type="region of interest" description="Disordered" evidence="1">
    <location>
        <begin position="314"/>
        <end position="340"/>
    </location>
</feature>
<dbReference type="Proteomes" id="UP001330016">
    <property type="component" value="Unassembled WGS sequence"/>
</dbReference>
<evidence type="ECO:0000313" key="4">
    <source>
        <dbReference type="Proteomes" id="UP001330016"/>
    </source>
</evidence>
<dbReference type="GO" id="GO:0016787">
    <property type="term" value="F:hydrolase activity"/>
    <property type="evidence" value="ECO:0007669"/>
    <property type="project" value="UniProtKB-KW"/>
</dbReference>
<dbReference type="InterPro" id="IPR029058">
    <property type="entry name" value="AB_hydrolase_fold"/>
</dbReference>
<evidence type="ECO:0000259" key="2">
    <source>
        <dbReference type="Pfam" id="PF12146"/>
    </source>
</evidence>
<organism evidence="3 4">
    <name type="scientific">Schleiferilactobacillus harbinensis</name>
    <dbReference type="NCBI Taxonomy" id="304207"/>
    <lineage>
        <taxon>Bacteria</taxon>
        <taxon>Bacillati</taxon>
        <taxon>Bacillota</taxon>
        <taxon>Bacilli</taxon>
        <taxon>Lactobacillales</taxon>
        <taxon>Lactobacillaceae</taxon>
        <taxon>Schleiferilactobacillus</taxon>
    </lineage>
</organism>
<comment type="caution">
    <text evidence="3">The sequence shown here is derived from an EMBL/GenBank/DDBJ whole genome shotgun (WGS) entry which is preliminary data.</text>
</comment>
<protein>
    <submittedName>
        <fullName evidence="3">Alpha/beta hydrolase</fullName>
    </submittedName>
</protein>
<dbReference type="Gene3D" id="3.40.50.1820">
    <property type="entry name" value="alpha/beta hydrolase"/>
    <property type="match status" value="1"/>
</dbReference>
<evidence type="ECO:0000256" key="1">
    <source>
        <dbReference type="SAM" id="MobiDB-lite"/>
    </source>
</evidence>
<dbReference type="Pfam" id="PF12146">
    <property type="entry name" value="Hydrolase_4"/>
    <property type="match status" value="1"/>
</dbReference>
<feature type="domain" description="Serine aminopeptidase S33" evidence="2">
    <location>
        <begin position="86"/>
        <end position="189"/>
    </location>
</feature>
<dbReference type="InterPro" id="IPR052920">
    <property type="entry name" value="DNA-binding_regulatory"/>
</dbReference>
<name>A0ABU7SWV2_9LACO</name>
<dbReference type="InterPro" id="IPR022742">
    <property type="entry name" value="Hydrolase_4"/>
</dbReference>